<feature type="compositionally biased region" description="Polar residues" evidence="1">
    <location>
        <begin position="17"/>
        <end position="28"/>
    </location>
</feature>
<feature type="region of interest" description="Disordered" evidence="1">
    <location>
        <begin position="1"/>
        <end position="41"/>
    </location>
</feature>
<feature type="compositionally biased region" description="Basic and acidic residues" evidence="1">
    <location>
        <begin position="1"/>
        <end position="12"/>
    </location>
</feature>
<dbReference type="AlphaFoldDB" id="A0A8X6WJC6"/>
<dbReference type="Proteomes" id="UP000887159">
    <property type="component" value="Unassembled WGS sequence"/>
</dbReference>
<evidence type="ECO:0000313" key="3">
    <source>
        <dbReference type="Proteomes" id="UP000887159"/>
    </source>
</evidence>
<name>A0A8X6WJC6_TRICX</name>
<proteinExistence type="predicted"/>
<comment type="caution">
    <text evidence="2">The sequence shown here is derived from an EMBL/GenBank/DDBJ whole genome shotgun (WGS) entry which is preliminary data.</text>
</comment>
<sequence length="77" mass="8390">MNFRLAEDRGTGVKEITTPTPASSQRPRTQAHPHATDPDTSLIKVESMFKSISNKNYVLSAFHPSGALPKGKLRKAA</sequence>
<organism evidence="2 3">
    <name type="scientific">Trichonephila clavipes</name>
    <name type="common">Golden silk orbweaver</name>
    <name type="synonym">Nephila clavipes</name>
    <dbReference type="NCBI Taxonomy" id="2585209"/>
    <lineage>
        <taxon>Eukaryota</taxon>
        <taxon>Metazoa</taxon>
        <taxon>Ecdysozoa</taxon>
        <taxon>Arthropoda</taxon>
        <taxon>Chelicerata</taxon>
        <taxon>Arachnida</taxon>
        <taxon>Araneae</taxon>
        <taxon>Araneomorphae</taxon>
        <taxon>Entelegynae</taxon>
        <taxon>Araneoidea</taxon>
        <taxon>Nephilidae</taxon>
        <taxon>Trichonephila</taxon>
    </lineage>
</organism>
<evidence type="ECO:0000313" key="2">
    <source>
        <dbReference type="EMBL" id="GFY36069.1"/>
    </source>
</evidence>
<gene>
    <name evidence="2" type="ORF">TNCV_4844411</name>
</gene>
<reference evidence="2" key="1">
    <citation type="submission" date="2020-08" db="EMBL/GenBank/DDBJ databases">
        <title>Multicomponent nature underlies the extraordinary mechanical properties of spider dragline silk.</title>
        <authorList>
            <person name="Kono N."/>
            <person name="Nakamura H."/>
            <person name="Mori M."/>
            <person name="Yoshida Y."/>
            <person name="Ohtoshi R."/>
            <person name="Malay A.D."/>
            <person name="Moran D.A.P."/>
            <person name="Tomita M."/>
            <person name="Numata K."/>
            <person name="Arakawa K."/>
        </authorList>
    </citation>
    <scope>NUCLEOTIDE SEQUENCE</scope>
</reference>
<dbReference type="EMBL" id="BMAU01021435">
    <property type="protein sequence ID" value="GFY36069.1"/>
    <property type="molecule type" value="Genomic_DNA"/>
</dbReference>
<protein>
    <submittedName>
        <fullName evidence="2">Uncharacterized protein</fullName>
    </submittedName>
</protein>
<accession>A0A8X6WJC6</accession>
<evidence type="ECO:0000256" key="1">
    <source>
        <dbReference type="SAM" id="MobiDB-lite"/>
    </source>
</evidence>
<keyword evidence="3" id="KW-1185">Reference proteome</keyword>